<protein>
    <submittedName>
        <fullName evidence="2">Uncharacterized protein</fullName>
    </submittedName>
</protein>
<name>A0ABQ3DKM6_9ACTN</name>
<feature type="region of interest" description="Disordered" evidence="1">
    <location>
        <begin position="86"/>
        <end position="114"/>
    </location>
</feature>
<dbReference type="Proteomes" id="UP000599437">
    <property type="component" value="Unassembled WGS sequence"/>
</dbReference>
<accession>A0ABQ3DKM6</accession>
<dbReference type="InterPro" id="IPR036188">
    <property type="entry name" value="FAD/NAD-bd_sf"/>
</dbReference>
<keyword evidence="3" id="KW-1185">Reference proteome</keyword>
<dbReference type="Gene3D" id="3.50.50.60">
    <property type="entry name" value="FAD/NAD(P)-binding domain"/>
    <property type="match status" value="1"/>
</dbReference>
<evidence type="ECO:0000313" key="2">
    <source>
        <dbReference type="EMBL" id="GHA99827.1"/>
    </source>
</evidence>
<reference evidence="3" key="1">
    <citation type="journal article" date="2019" name="Int. J. Syst. Evol. Microbiol.">
        <title>The Global Catalogue of Microorganisms (GCM) 10K type strain sequencing project: providing services to taxonomists for standard genome sequencing and annotation.</title>
        <authorList>
            <consortium name="The Broad Institute Genomics Platform"/>
            <consortium name="The Broad Institute Genome Sequencing Center for Infectious Disease"/>
            <person name="Wu L."/>
            <person name="Ma J."/>
        </authorList>
    </citation>
    <scope>NUCLEOTIDE SEQUENCE [LARGE SCALE GENOMIC DNA]</scope>
    <source>
        <strain evidence="3">JCM 4737</strain>
    </source>
</reference>
<evidence type="ECO:0000313" key="3">
    <source>
        <dbReference type="Proteomes" id="UP000599437"/>
    </source>
</evidence>
<comment type="caution">
    <text evidence="2">The sequence shown here is derived from an EMBL/GenBank/DDBJ whole genome shotgun (WGS) entry which is preliminary data.</text>
</comment>
<sequence length="114" mass="11348">MVGASLAGLYAARALRAQGYDGRLVIVGVVVVGIGAVPATRWLEGSALALDDGVLCDDGGVTALPQVVAAVTVKLRRPPPLLPHLPGGGAAACTHGRPAATRRARVRAPGSPAA</sequence>
<dbReference type="EMBL" id="BMVO01000005">
    <property type="protein sequence ID" value="GHA99827.1"/>
    <property type="molecule type" value="Genomic_DNA"/>
</dbReference>
<proteinExistence type="predicted"/>
<organism evidence="2 3">
    <name type="scientific">Streptomyces chryseus</name>
    <dbReference type="NCBI Taxonomy" id="68186"/>
    <lineage>
        <taxon>Bacteria</taxon>
        <taxon>Bacillati</taxon>
        <taxon>Actinomycetota</taxon>
        <taxon>Actinomycetes</taxon>
        <taxon>Kitasatosporales</taxon>
        <taxon>Streptomycetaceae</taxon>
        <taxon>Streptomyces</taxon>
    </lineage>
</organism>
<evidence type="ECO:0000256" key="1">
    <source>
        <dbReference type="SAM" id="MobiDB-lite"/>
    </source>
</evidence>
<gene>
    <name evidence="2" type="ORF">GCM10010346_23360</name>
</gene>